<gene>
    <name evidence="3" type="ORF">UFOVP1334_18</name>
    <name evidence="1" type="ORF">UFOVP296_11</name>
    <name evidence="2" type="ORF">UFOVP912_30</name>
</gene>
<evidence type="ECO:0000313" key="2">
    <source>
        <dbReference type="EMBL" id="CAB4170033.1"/>
    </source>
</evidence>
<organism evidence="2">
    <name type="scientific">uncultured Caudovirales phage</name>
    <dbReference type="NCBI Taxonomy" id="2100421"/>
    <lineage>
        <taxon>Viruses</taxon>
        <taxon>Duplodnaviria</taxon>
        <taxon>Heunggongvirae</taxon>
        <taxon>Uroviricota</taxon>
        <taxon>Caudoviricetes</taxon>
        <taxon>Peduoviridae</taxon>
        <taxon>Maltschvirus</taxon>
        <taxon>Maltschvirus maltsch</taxon>
    </lineage>
</organism>
<proteinExistence type="predicted"/>
<protein>
    <submittedName>
        <fullName evidence="2">Uncharacterized protein</fullName>
    </submittedName>
</protein>
<dbReference type="EMBL" id="LR796314">
    <property type="protein sequence ID" value="CAB4136071.1"/>
    <property type="molecule type" value="Genomic_DNA"/>
</dbReference>
<name>A0A6J5PF15_9CAUD</name>
<dbReference type="EMBL" id="LR796853">
    <property type="protein sequence ID" value="CAB4170033.1"/>
    <property type="molecule type" value="Genomic_DNA"/>
</dbReference>
<reference evidence="2" key="1">
    <citation type="submission" date="2020-05" db="EMBL/GenBank/DDBJ databases">
        <authorList>
            <person name="Chiriac C."/>
            <person name="Salcher M."/>
            <person name="Ghai R."/>
            <person name="Kavagutti S V."/>
        </authorList>
    </citation>
    <scope>NUCLEOTIDE SEQUENCE</scope>
</reference>
<sequence length="149" mass="16285">MTTEQAHKALSALGLRPYTFLGNEAHDDAQRNLSGRSHYASDENLKFFRAKVVHCRADEGGLLLSIIESSPDPGTGKPGKRAVIFDALGTVIYRGPHYKIIGRAVVDRNAEILTYNTLYELETALINRATSLRETANEVMTAISGEVAP</sequence>
<evidence type="ECO:0000313" key="1">
    <source>
        <dbReference type="EMBL" id="CAB4136071.1"/>
    </source>
</evidence>
<dbReference type="EMBL" id="LR797283">
    <property type="protein sequence ID" value="CAB4199152.1"/>
    <property type="molecule type" value="Genomic_DNA"/>
</dbReference>
<evidence type="ECO:0000313" key="3">
    <source>
        <dbReference type="EMBL" id="CAB4199152.1"/>
    </source>
</evidence>
<accession>A0A6J5PF15</accession>